<organism evidence="2 3">
    <name type="scientific">Phyllotreta striolata</name>
    <name type="common">Striped flea beetle</name>
    <name type="synonym">Crioceris striolata</name>
    <dbReference type="NCBI Taxonomy" id="444603"/>
    <lineage>
        <taxon>Eukaryota</taxon>
        <taxon>Metazoa</taxon>
        <taxon>Ecdysozoa</taxon>
        <taxon>Arthropoda</taxon>
        <taxon>Hexapoda</taxon>
        <taxon>Insecta</taxon>
        <taxon>Pterygota</taxon>
        <taxon>Neoptera</taxon>
        <taxon>Endopterygota</taxon>
        <taxon>Coleoptera</taxon>
        <taxon>Polyphaga</taxon>
        <taxon>Cucujiformia</taxon>
        <taxon>Chrysomeloidea</taxon>
        <taxon>Chrysomelidae</taxon>
        <taxon>Galerucinae</taxon>
        <taxon>Alticini</taxon>
        <taxon>Phyllotreta</taxon>
    </lineage>
</organism>
<name>A0A9N9TG06_PHYSR</name>
<evidence type="ECO:0000313" key="3">
    <source>
        <dbReference type="Proteomes" id="UP001153712"/>
    </source>
</evidence>
<sequence>MFKTIAIVFLISHINTIEGFFVSGRDVRRFFGLTPANIFKWLRSDSDQDLREEYGELYKKIYPESINEKLRKYSTEHPADLLDLEDSKRHERIESLTKGASRQKPGRAHKGESGRIFRVKIVTEEETGGKIDDDLQKIVLVVPEKGAKNHLQAYHDDDDQYFKYLSSYPETTHEDISNDPSFLYK</sequence>
<feature type="signal peptide" evidence="1">
    <location>
        <begin position="1"/>
        <end position="19"/>
    </location>
</feature>
<dbReference type="EMBL" id="OU900094">
    <property type="protein sequence ID" value="CAG9854424.1"/>
    <property type="molecule type" value="Genomic_DNA"/>
</dbReference>
<dbReference type="OrthoDB" id="6779763at2759"/>
<dbReference type="Proteomes" id="UP001153712">
    <property type="component" value="Chromosome 1"/>
</dbReference>
<keyword evidence="3" id="KW-1185">Reference proteome</keyword>
<feature type="chain" id="PRO_5040448534" evidence="1">
    <location>
        <begin position="20"/>
        <end position="185"/>
    </location>
</feature>
<reference evidence="2" key="1">
    <citation type="submission" date="2022-01" db="EMBL/GenBank/DDBJ databases">
        <authorList>
            <person name="King R."/>
        </authorList>
    </citation>
    <scope>NUCLEOTIDE SEQUENCE</scope>
</reference>
<keyword evidence="1" id="KW-0732">Signal</keyword>
<proteinExistence type="predicted"/>
<evidence type="ECO:0000313" key="2">
    <source>
        <dbReference type="EMBL" id="CAG9854424.1"/>
    </source>
</evidence>
<dbReference type="AlphaFoldDB" id="A0A9N9TG06"/>
<accession>A0A9N9TG06</accession>
<protein>
    <submittedName>
        <fullName evidence="2">Uncharacterized protein</fullName>
    </submittedName>
</protein>
<evidence type="ECO:0000256" key="1">
    <source>
        <dbReference type="SAM" id="SignalP"/>
    </source>
</evidence>
<gene>
    <name evidence="2" type="ORF">PHYEVI_LOCUS886</name>
</gene>